<keyword evidence="5" id="KW-0969">Cilium</keyword>
<dbReference type="EMBL" id="JAQQAL010000042">
    <property type="protein sequence ID" value="MDC7228189.1"/>
    <property type="molecule type" value="Genomic_DNA"/>
</dbReference>
<keyword evidence="5" id="KW-0966">Cell projection</keyword>
<organism evidence="5 6">
    <name type="scientific">Candidatus Thalassospirochaeta sargassi</name>
    <dbReference type="NCBI Taxonomy" id="3119039"/>
    <lineage>
        <taxon>Bacteria</taxon>
        <taxon>Pseudomonadati</taxon>
        <taxon>Spirochaetota</taxon>
        <taxon>Spirochaetia</taxon>
        <taxon>Spirochaetales</taxon>
        <taxon>Spirochaetaceae</taxon>
        <taxon>Candidatus Thalassospirochaeta</taxon>
    </lineage>
</organism>
<evidence type="ECO:0000313" key="6">
    <source>
        <dbReference type="Proteomes" id="UP001221217"/>
    </source>
</evidence>
<comment type="caution">
    <text evidence="5">The sequence shown here is derived from an EMBL/GenBank/DDBJ whole genome shotgun (WGS) entry which is preliminary data.</text>
</comment>
<dbReference type="InterPro" id="IPR006714">
    <property type="entry name" value="FlaA"/>
</dbReference>
<name>A0AAJ1IHB9_9SPIO</name>
<accession>A0AAJ1IHB9</accession>
<sequence>MKRFGILLCIVLIMAAFPVFAEESVLIDFAQLAADMDNGENEATYIDFSDKAGAGFTEEEKEFMKTSLSLANWEVELASSAKTVTNRRYSYVRPAPVKDGATRYGGETVLGTRIHFPEEPFNSWAIVKPPFDIPAFEKADDQDAQGVKFDGYGVVKNVGVIKSVTVNILGKNFPNGFGVLLEDANHEQQNVFMSYLDFDGWKTITWNNPNYIADVRDRELKKTPLYPKATPYYKLAGLVFYKDAAQEGGDFITYVKDITITYDKAVLNLQTDIDDEALWGILGDREEARRNAEYERLGNKQVLRYIESQLMHAEEDAATE</sequence>
<dbReference type="Proteomes" id="UP001221217">
    <property type="component" value="Unassembled WGS sequence"/>
</dbReference>
<evidence type="ECO:0000256" key="2">
    <source>
        <dbReference type="ARBA" id="ARBA00022764"/>
    </source>
</evidence>
<keyword evidence="2" id="KW-0574">Periplasm</keyword>
<proteinExistence type="predicted"/>
<dbReference type="GO" id="GO:0071973">
    <property type="term" value="P:bacterial-type flagellum-dependent cell motility"/>
    <property type="evidence" value="ECO:0007669"/>
    <property type="project" value="InterPro"/>
</dbReference>
<dbReference type="GO" id="GO:0055040">
    <property type="term" value="C:periplasmic flagellum"/>
    <property type="evidence" value="ECO:0007669"/>
    <property type="project" value="UniProtKB-SubCell"/>
</dbReference>
<evidence type="ECO:0000256" key="3">
    <source>
        <dbReference type="ARBA" id="ARBA00023143"/>
    </source>
</evidence>
<protein>
    <submittedName>
        <fullName evidence="5">Flagellar filament outer layer protein FlaA</fullName>
    </submittedName>
</protein>
<feature type="chain" id="PRO_5042600413" evidence="4">
    <location>
        <begin position="22"/>
        <end position="320"/>
    </location>
</feature>
<evidence type="ECO:0000313" key="5">
    <source>
        <dbReference type="EMBL" id="MDC7228189.1"/>
    </source>
</evidence>
<evidence type="ECO:0000256" key="4">
    <source>
        <dbReference type="SAM" id="SignalP"/>
    </source>
</evidence>
<keyword evidence="3" id="KW-0975">Bacterial flagellum</keyword>
<evidence type="ECO:0000256" key="1">
    <source>
        <dbReference type="ARBA" id="ARBA00004631"/>
    </source>
</evidence>
<reference evidence="5 6" key="1">
    <citation type="submission" date="2022-12" db="EMBL/GenBank/DDBJ databases">
        <title>Metagenome assembled genome from gulf of manar.</title>
        <authorList>
            <person name="Kohli P."/>
            <person name="Pk S."/>
            <person name="Venkata Ramana C."/>
            <person name="Sasikala C."/>
        </authorList>
    </citation>
    <scope>NUCLEOTIDE SEQUENCE [LARGE SCALE GENOMIC DNA]</scope>
    <source>
        <strain evidence="5">JB008</strain>
    </source>
</reference>
<dbReference type="AlphaFoldDB" id="A0AAJ1IHB9"/>
<keyword evidence="4" id="KW-0732">Signal</keyword>
<keyword evidence="5" id="KW-0282">Flagellum</keyword>
<dbReference type="Pfam" id="PF04620">
    <property type="entry name" value="FlaA"/>
    <property type="match status" value="1"/>
</dbReference>
<feature type="signal peptide" evidence="4">
    <location>
        <begin position="1"/>
        <end position="21"/>
    </location>
</feature>
<comment type="subcellular location">
    <subcellularLocation>
        <location evidence="1">Periplasmic flagellum</location>
    </subcellularLocation>
</comment>
<gene>
    <name evidence="5" type="ORF">PQJ61_15615</name>
</gene>
<dbReference type="GO" id="GO:0030288">
    <property type="term" value="C:outer membrane-bounded periplasmic space"/>
    <property type="evidence" value="ECO:0007669"/>
    <property type="project" value="InterPro"/>
</dbReference>